<keyword evidence="2" id="KW-1185">Reference proteome</keyword>
<dbReference type="Proteomes" id="UP001172778">
    <property type="component" value="Unassembled WGS sequence"/>
</dbReference>
<dbReference type="InterPro" id="IPR045865">
    <property type="entry name" value="ACT-like_dom_sf"/>
</dbReference>
<comment type="caution">
    <text evidence="1">The sequence shown here is derived from an EMBL/GenBank/DDBJ whole genome shotgun (WGS) entry which is preliminary data.</text>
</comment>
<accession>A0ABT7DYF4</accession>
<sequence length="91" mass="10106">MQNRLNLRLQDGEGALERLLGMVRQRGFQVSRFSATWDNADGLIEVTMEVDGAQPAMRLVSQLSELAEVRELAAWRPGRGSPSVAAAIWPR</sequence>
<dbReference type="Gene3D" id="3.30.70.260">
    <property type="match status" value="1"/>
</dbReference>
<organism evidence="1 2">
    <name type="scientific">Parachitinimonas caeni</name>
    <dbReference type="NCBI Taxonomy" id="3031301"/>
    <lineage>
        <taxon>Bacteria</taxon>
        <taxon>Pseudomonadati</taxon>
        <taxon>Pseudomonadota</taxon>
        <taxon>Betaproteobacteria</taxon>
        <taxon>Neisseriales</taxon>
        <taxon>Chitinibacteraceae</taxon>
        <taxon>Parachitinimonas</taxon>
    </lineage>
</organism>
<gene>
    <name evidence="1" type="ORF">PZA18_12440</name>
</gene>
<dbReference type="Pfam" id="PF13710">
    <property type="entry name" value="ACT_5"/>
    <property type="match status" value="1"/>
</dbReference>
<proteinExistence type="predicted"/>
<name>A0ABT7DYF4_9NEIS</name>
<protein>
    <submittedName>
        <fullName evidence="1">ACT domain-containing protein</fullName>
    </submittedName>
</protein>
<dbReference type="SUPFAM" id="SSF55021">
    <property type="entry name" value="ACT-like"/>
    <property type="match status" value="1"/>
</dbReference>
<reference evidence="1" key="1">
    <citation type="submission" date="2023-03" db="EMBL/GenBank/DDBJ databases">
        <title>Chitinimonas shenzhenensis gen. nov., sp. nov., a novel member of family Burkholderiaceae isolated from activated sludge collected in Shen Zhen, China.</title>
        <authorList>
            <person name="Wang X."/>
        </authorList>
    </citation>
    <scope>NUCLEOTIDE SEQUENCE</scope>
    <source>
        <strain evidence="1">DQS-5</strain>
    </source>
</reference>
<evidence type="ECO:0000313" key="2">
    <source>
        <dbReference type="Proteomes" id="UP001172778"/>
    </source>
</evidence>
<evidence type="ECO:0000313" key="1">
    <source>
        <dbReference type="EMBL" id="MDK2124854.1"/>
    </source>
</evidence>
<dbReference type="RefSeq" id="WP_284101167.1">
    <property type="nucleotide sequence ID" value="NZ_JARRAF010000013.1"/>
</dbReference>
<dbReference type="EMBL" id="JARRAF010000013">
    <property type="protein sequence ID" value="MDK2124854.1"/>
    <property type="molecule type" value="Genomic_DNA"/>
</dbReference>